<dbReference type="Gene3D" id="3.90.70.50">
    <property type="entry name" value="Peptidase C10, streptopain"/>
    <property type="match status" value="1"/>
</dbReference>
<dbReference type="RefSeq" id="WP_100916246.1">
    <property type="nucleotide sequence ID" value="NZ_CP025057.1"/>
</dbReference>
<evidence type="ECO:0000313" key="2">
    <source>
        <dbReference type="Proteomes" id="UP000231823"/>
    </source>
</evidence>
<dbReference type="InterPro" id="IPR044934">
    <property type="entry name" value="Streptopain_sf"/>
</dbReference>
<organism evidence="1 2">
    <name type="scientific">Spiroplasma floricola 23-6</name>
    <dbReference type="NCBI Taxonomy" id="1336749"/>
    <lineage>
        <taxon>Bacteria</taxon>
        <taxon>Bacillati</taxon>
        <taxon>Mycoplasmatota</taxon>
        <taxon>Mollicutes</taxon>
        <taxon>Entomoplasmatales</taxon>
        <taxon>Spiroplasmataceae</taxon>
        <taxon>Spiroplasma</taxon>
    </lineage>
</organism>
<dbReference type="InterPro" id="IPR054779">
    <property type="entry name" value="Cys_pept_put_mycoplasmatota"/>
</dbReference>
<sequence length="361" mass="41466">MKKILSLLGGMSLVISSSSTVVSCFNTRPTNDHTFKDEFEIFDLGAISGVEDTPSVETIYNGIAKAHENVVDWRWAVPIEDILFVNEPTTESCTIRVVEGHDQPTLTGEVQFTYNYKKIENNEIDFYSSGQNKGIIRRTGTMEEISKFSNLVTNWEWIEKINSRPSLAYTDLSNYGSTGGTGLCEYIALNMLINYSQVFGKYNLYSNSDIKKYFYQLDSRGIYHYASGSGNKDAVPYLMYKKVSDKYGGRWYDIRTGKSIRKIMKTWLGDYSKNLIDDYSVSWSHTSNPENWIKKYNRPVLLSFFVKGDAHSVVIYGYNESTNEYAVNYGWPGSQYGRQIIKKSEIWSYFSMGFWYGLRDK</sequence>
<name>A0A2K8SCS1_9MOLU</name>
<keyword evidence="2" id="KW-1185">Reference proteome</keyword>
<reference evidence="1 2" key="1">
    <citation type="submission" date="2017-12" db="EMBL/GenBank/DDBJ databases">
        <title>Complete genome sequence of Spiroplasma floricola 23-6 (ATCC 29989).</title>
        <authorList>
            <person name="Tsai Y.-M."/>
            <person name="Wu P.-S."/>
            <person name="Lo W.-S."/>
            <person name="Kuo C.-H."/>
        </authorList>
    </citation>
    <scope>NUCLEOTIDE SEQUENCE [LARGE SCALE GENOMIC DNA]</scope>
    <source>
        <strain evidence="1 2">23-6</strain>
    </source>
</reference>
<dbReference type="PROSITE" id="PS51257">
    <property type="entry name" value="PROKAR_LIPOPROTEIN"/>
    <property type="match status" value="1"/>
</dbReference>
<proteinExistence type="predicted"/>
<dbReference type="OrthoDB" id="395574at2"/>
<dbReference type="EMBL" id="CP025057">
    <property type="protein sequence ID" value="AUB31254.1"/>
    <property type="molecule type" value="Genomic_DNA"/>
</dbReference>
<dbReference type="InterPro" id="IPR054816">
    <property type="entry name" value="Lipoprotein_mollicutes-type_CS"/>
</dbReference>
<dbReference type="AlphaFoldDB" id="A0A2K8SCS1"/>
<protein>
    <submittedName>
        <fullName evidence="1">Uncharacterized protein</fullName>
    </submittedName>
</protein>
<dbReference type="NCBIfam" id="NF038029">
    <property type="entry name" value="LP_plasma"/>
    <property type="match status" value="1"/>
</dbReference>
<dbReference type="Proteomes" id="UP000231823">
    <property type="component" value="Chromosome"/>
</dbReference>
<dbReference type="NCBIfam" id="NF045837">
    <property type="entry name" value="Mplas_Cys_pep"/>
    <property type="match status" value="1"/>
</dbReference>
<evidence type="ECO:0000313" key="1">
    <source>
        <dbReference type="EMBL" id="AUB31254.1"/>
    </source>
</evidence>
<dbReference type="KEGG" id="sfz:SFLOR_v1c01930"/>
<accession>A0A2K8SCS1</accession>
<gene>
    <name evidence="1" type="ORF">SFLOR_v1c01930</name>
</gene>